<dbReference type="GO" id="GO:0019843">
    <property type="term" value="F:rRNA binding"/>
    <property type="evidence" value="ECO:0007669"/>
    <property type="project" value="UniProtKB-UniRule"/>
</dbReference>
<gene>
    <name evidence="10" type="ORF">CCUR1050_LOCUS17569</name>
</gene>
<dbReference type="GO" id="GO:0006412">
    <property type="term" value="P:translation"/>
    <property type="evidence" value="ECO:0007669"/>
    <property type="project" value="InterPro"/>
</dbReference>
<evidence type="ECO:0000259" key="8">
    <source>
        <dbReference type="Pfam" id="PF08071"/>
    </source>
</evidence>
<dbReference type="Gene3D" id="2.30.30.30">
    <property type="match status" value="1"/>
</dbReference>
<dbReference type="Pfam" id="PF16121">
    <property type="entry name" value="40S_S4_C"/>
    <property type="match status" value="1"/>
</dbReference>
<feature type="domain" description="Small ribosomal subunit protein eS4 C-terminal" evidence="9">
    <location>
        <begin position="212"/>
        <end position="240"/>
    </location>
</feature>
<proteinExistence type="inferred from homology"/>
<dbReference type="GO" id="GO:0022627">
    <property type="term" value="C:cytosolic small ribosomal subunit"/>
    <property type="evidence" value="ECO:0007669"/>
    <property type="project" value="TreeGrafter"/>
</dbReference>
<protein>
    <recommendedName>
        <fullName evidence="6">40S ribosomal protein S4</fullName>
    </recommendedName>
</protein>
<dbReference type="Gene3D" id="3.10.290.10">
    <property type="entry name" value="RNA-binding S4 domain"/>
    <property type="match status" value="1"/>
</dbReference>
<reference evidence="10" key="1">
    <citation type="submission" date="2021-01" db="EMBL/GenBank/DDBJ databases">
        <authorList>
            <person name="Corre E."/>
            <person name="Pelletier E."/>
            <person name="Niang G."/>
            <person name="Scheremetjew M."/>
            <person name="Finn R."/>
            <person name="Kale V."/>
            <person name="Holt S."/>
            <person name="Cochrane G."/>
            <person name="Meng A."/>
            <person name="Brown T."/>
            <person name="Cohen L."/>
        </authorList>
    </citation>
    <scope>NUCLEOTIDE SEQUENCE</scope>
    <source>
        <strain evidence="10">CCAP979/52</strain>
    </source>
</reference>
<evidence type="ECO:0000256" key="3">
    <source>
        <dbReference type="ARBA" id="ARBA00022884"/>
    </source>
</evidence>
<dbReference type="Gene3D" id="2.40.50.740">
    <property type="match status" value="1"/>
</dbReference>
<sequence>MARGIKKHLKRLKAPKKWMLSKLGGIFAPKPKSGPHKKEESYPISLILRNKLKYAINNREVIQILQQRTVNIDGKIRTEKNYPVGIMDIVNIKKTGENFRLLYNPIGRFVLHRIQKDESLFKLCKVTKLKKGRLGIPYIVTHDGRTIRYPDPVIKSDDSILFNILEKKIIDFIKFDIGSLCMITGGHNIGKIGIIYYREKNYGNEETVRIKDATGREFATKISNIFVIGKGNKSFISLPK</sequence>
<evidence type="ECO:0000256" key="1">
    <source>
        <dbReference type="ARBA" id="ARBA00007500"/>
    </source>
</evidence>
<dbReference type="GO" id="GO:0003735">
    <property type="term" value="F:structural constituent of ribosome"/>
    <property type="evidence" value="ECO:0007669"/>
    <property type="project" value="UniProtKB-UniRule"/>
</dbReference>
<dbReference type="PROSITE" id="PS50889">
    <property type="entry name" value="S4"/>
    <property type="match status" value="1"/>
</dbReference>
<keyword evidence="2 6" id="KW-0699">rRNA-binding</keyword>
<dbReference type="InterPro" id="IPR032277">
    <property type="entry name" value="Ribosomal_eS4_C"/>
</dbReference>
<dbReference type="InterPro" id="IPR000876">
    <property type="entry name" value="Ribosomal_eS4"/>
</dbReference>
<evidence type="ECO:0000256" key="6">
    <source>
        <dbReference type="PIRNR" id="PIRNR002116"/>
    </source>
</evidence>
<keyword evidence="3 6" id="KW-0694">RNA-binding</keyword>
<dbReference type="PANTHER" id="PTHR11581:SF0">
    <property type="entry name" value="SMALL RIBOSOMAL SUBUNIT PROTEIN ES4"/>
    <property type="match status" value="1"/>
</dbReference>
<accession>A0A7S0MFE6</accession>
<dbReference type="AlphaFoldDB" id="A0A7S0MFE6"/>
<dbReference type="InterPro" id="IPR018199">
    <property type="entry name" value="Ribosomal_eS4_N_CS"/>
</dbReference>
<evidence type="ECO:0000256" key="4">
    <source>
        <dbReference type="ARBA" id="ARBA00022980"/>
    </source>
</evidence>
<name>A0A7S0MFE6_9CRYP</name>
<dbReference type="CDD" id="cd06087">
    <property type="entry name" value="KOW_RPS4"/>
    <property type="match status" value="1"/>
</dbReference>
<evidence type="ECO:0000259" key="9">
    <source>
        <dbReference type="Pfam" id="PF16121"/>
    </source>
</evidence>
<dbReference type="InterPro" id="IPR013843">
    <property type="entry name" value="Ribosomal_eS4_N"/>
</dbReference>
<evidence type="ECO:0000256" key="2">
    <source>
        <dbReference type="ARBA" id="ARBA00022730"/>
    </source>
</evidence>
<keyword evidence="4 6" id="KW-0689">Ribosomal protein</keyword>
<dbReference type="InterPro" id="IPR041982">
    <property type="entry name" value="Ribosomal_eS4_KOW"/>
</dbReference>
<dbReference type="HAMAP" id="MF_00485">
    <property type="entry name" value="Ribosomal_eS4"/>
    <property type="match status" value="1"/>
</dbReference>
<organism evidence="10">
    <name type="scientific">Cryptomonas curvata</name>
    <dbReference type="NCBI Taxonomy" id="233186"/>
    <lineage>
        <taxon>Eukaryota</taxon>
        <taxon>Cryptophyceae</taxon>
        <taxon>Cryptomonadales</taxon>
        <taxon>Cryptomonadaceae</taxon>
        <taxon>Cryptomonas</taxon>
    </lineage>
</organism>
<comment type="similarity">
    <text evidence="1 6">Belongs to the eukaryotic ribosomal protein eS4 family.</text>
</comment>
<evidence type="ECO:0000259" key="7">
    <source>
        <dbReference type="Pfam" id="PF00900"/>
    </source>
</evidence>
<dbReference type="PANTHER" id="PTHR11581">
    <property type="entry name" value="30S/40S RIBOSOMAL PROTEIN S4"/>
    <property type="match status" value="1"/>
</dbReference>
<dbReference type="InterPro" id="IPR013845">
    <property type="entry name" value="Ribosomal_eS4_central_region"/>
</dbReference>
<feature type="domain" description="Small ribosomal subunit protein eS4 central region" evidence="7">
    <location>
        <begin position="95"/>
        <end position="169"/>
    </location>
</feature>
<dbReference type="InterPro" id="IPR036986">
    <property type="entry name" value="S4_RNA-bd_sf"/>
</dbReference>
<dbReference type="Pfam" id="PF08071">
    <property type="entry name" value="RS4NT"/>
    <property type="match status" value="1"/>
</dbReference>
<evidence type="ECO:0000313" key="10">
    <source>
        <dbReference type="EMBL" id="CAD8639885.1"/>
    </source>
</evidence>
<dbReference type="FunFam" id="2.40.50.740:FF:000001">
    <property type="entry name" value="40S ribosomal protein S4"/>
    <property type="match status" value="1"/>
</dbReference>
<dbReference type="InterPro" id="IPR038237">
    <property type="entry name" value="Ribosomal_eS4_central_sf"/>
</dbReference>
<dbReference type="FunFam" id="2.30.30.30:FF:000005">
    <property type="entry name" value="40S ribosomal protein S4"/>
    <property type="match status" value="1"/>
</dbReference>
<evidence type="ECO:0000256" key="5">
    <source>
        <dbReference type="ARBA" id="ARBA00023274"/>
    </source>
</evidence>
<dbReference type="InterPro" id="IPR014722">
    <property type="entry name" value="Rib_uL2_dom2"/>
</dbReference>
<dbReference type="Pfam" id="PF00900">
    <property type="entry name" value="Ribosomal_S4e"/>
    <property type="match status" value="1"/>
</dbReference>
<keyword evidence="5 6" id="KW-0687">Ribonucleoprotein</keyword>
<feature type="domain" description="Small ribosomal subunit protein eS4 N-terminal" evidence="8">
    <location>
        <begin position="3"/>
        <end position="39"/>
    </location>
</feature>
<dbReference type="PROSITE" id="PS00528">
    <property type="entry name" value="RIBOSOMAL_S4E"/>
    <property type="match status" value="1"/>
</dbReference>
<dbReference type="EMBL" id="HBEZ01031645">
    <property type="protein sequence ID" value="CAD8639885.1"/>
    <property type="molecule type" value="Transcribed_RNA"/>
</dbReference>
<dbReference type="FunFam" id="3.10.290.10:FF:000002">
    <property type="entry name" value="40S ribosomal protein S4"/>
    <property type="match status" value="1"/>
</dbReference>
<dbReference type="PIRSF" id="PIRSF002116">
    <property type="entry name" value="Ribosomal_S4"/>
    <property type="match status" value="1"/>
</dbReference>